<gene>
    <name evidence="1" type="ORF">Pan189_14820</name>
</gene>
<dbReference type="EMBL" id="CP036268">
    <property type="protein sequence ID" value="QDT37114.1"/>
    <property type="molecule type" value="Genomic_DNA"/>
</dbReference>
<dbReference type="KEGG" id="svp:Pan189_14820"/>
<evidence type="ECO:0000313" key="2">
    <source>
        <dbReference type="Proteomes" id="UP000317318"/>
    </source>
</evidence>
<evidence type="ECO:0000313" key="1">
    <source>
        <dbReference type="EMBL" id="QDT37114.1"/>
    </source>
</evidence>
<dbReference type="Proteomes" id="UP000317318">
    <property type="component" value="Chromosome"/>
</dbReference>
<dbReference type="OrthoDB" id="214272at2"/>
<accession>A0A517QZX1</accession>
<organism evidence="1 2">
    <name type="scientific">Stratiformator vulcanicus</name>
    <dbReference type="NCBI Taxonomy" id="2527980"/>
    <lineage>
        <taxon>Bacteria</taxon>
        <taxon>Pseudomonadati</taxon>
        <taxon>Planctomycetota</taxon>
        <taxon>Planctomycetia</taxon>
        <taxon>Planctomycetales</taxon>
        <taxon>Planctomycetaceae</taxon>
        <taxon>Stratiformator</taxon>
    </lineage>
</organism>
<name>A0A517QZX1_9PLAN</name>
<evidence type="ECO:0008006" key="3">
    <source>
        <dbReference type="Google" id="ProtNLM"/>
    </source>
</evidence>
<sequence length="120" mass="12835">MPDTSHVLLIDGLEETAEVVRAVLKSSGSRVTRMRSYELPSRLQNDADVVIYHDSGVRDASGGADTNSRIVVGRVNHSDPTACPSVGASELAEPFDYRDLIGAVHRCLAESQSESPARAA</sequence>
<proteinExistence type="predicted"/>
<protein>
    <recommendedName>
        <fullName evidence="3">Response regulatory domain-containing protein</fullName>
    </recommendedName>
</protein>
<keyword evidence="2" id="KW-1185">Reference proteome</keyword>
<dbReference type="AlphaFoldDB" id="A0A517QZX1"/>
<dbReference type="RefSeq" id="WP_145363258.1">
    <property type="nucleotide sequence ID" value="NZ_CP036268.1"/>
</dbReference>
<reference evidence="1 2" key="1">
    <citation type="submission" date="2019-02" db="EMBL/GenBank/DDBJ databases">
        <title>Deep-cultivation of Planctomycetes and their phenomic and genomic characterization uncovers novel biology.</title>
        <authorList>
            <person name="Wiegand S."/>
            <person name="Jogler M."/>
            <person name="Boedeker C."/>
            <person name="Pinto D."/>
            <person name="Vollmers J."/>
            <person name="Rivas-Marin E."/>
            <person name="Kohn T."/>
            <person name="Peeters S.H."/>
            <person name="Heuer A."/>
            <person name="Rast P."/>
            <person name="Oberbeckmann S."/>
            <person name="Bunk B."/>
            <person name="Jeske O."/>
            <person name="Meyerdierks A."/>
            <person name="Storesund J.E."/>
            <person name="Kallscheuer N."/>
            <person name="Luecker S."/>
            <person name="Lage O.M."/>
            <person name="Pohl T."/>
            <person name="Merkel B.J."/>
            <person name="Hornburger P."/>
            <person name="Mueller R.-W."/>
            <person name="Bruemmer F."/>
            <person name="Labrenz M."/>
            <person name="Spormann A.M."/>
            <person name="Op den Camp H."/>
            <person name="Overmann J."/>
            <person name="Amann R."/>
            <person name="Jetten M.S.M."/>
            <person name="Mascher T."/>
            <person name="Medema M.H."/>
            <person name="Devos D.P."/>
            <person name="Kaster A.-K."/>
            <person name="Ovreas L."/>
            <person name="Rohde M."/>
            <person name="Galperin M.Y."/>
            <person name="Jogler C."/>
        </authorList>
    </citation>
    <scope>NUCLEOTIDE SEQUENCE [LARGE SCALE GENOMIC DNA]</scope>
    <source>
        <strain evidence="1 2">Pan189</strain>
    </source>
</reference>